<feature type="compositionally biased region" description="Basic and acidic residues" evidence="1">
    <location>
        <begin position="30"/>
        <end position="52"/>
    </location>
</feature>
<proteinExistence type="predicted"/>
<protein>
    <submittedName>
        <fullName evidence="2">Uncharacterized protein</fullName>
    </submittedName>
</protein>
<accession>A0A5B7KKA4</accession>
<reference evidence="2 3" key="1">
    <citation type="submission" date="2019-05" db="EMBL/GenBank/DDBJ databases">
        <title>Another draft genome of Portunus trituberculatus and its Hox gene families provides insights of decapod evolution.</title>
        <authorList>
            <person name="Jeong J.-H."/>
            <person name="Song I."/>
            <person name="Kim S."/>
            <person name="Choi T."/>
            <person name="Kim D."/>
            <person name="Ryu S."/>
            <person name="Kim W."/>
        </authorList>
    </citation>
    <scope>NUCLEOTIDE SEQUENCE [LARGE SCALE GENOMIC DNA]</scope>
    <source>
        <tissue evidence="2">Muscle</tissue>
    </source>
</reference>
<dbReference type="EMBL" id="VSRR010143903">
    <property type="protein sequence ID" value="MPD05005.1"/>
    <property type="molecule type" value="Genomic_DNA"/>
</dbReference>
<gene>
    <name evidence="2" type="ORF">E2C01_100722</name>
</gene>
<feature type="region of interest" description="Disordered" evidence="1">
    <location>
        <begin position="18"/>
        <end position="52"/>
    </location>
</feature>
<comment type="caution">
    <text evidence="2">The sequence shown here is derived from an EMBL/GenBank/DDBJ whole genome shotgun (WGS) entry which is preliminary data.</text>
</comment>
<evidence type="ECO:0000256" key="1">
    <source>
        <dbReference type="SAM" id="MobiDB-lite"/>
    </source>
</evidence>
<name>A0A5B7KKA4_PORTR</name>
<dbReference type="AlphaFoldDB" id="A0A5B7KKA4"/>
<dbReference type="Proteomes" id="UP000324222">
    <property type="component" value="Unassembled WGS sequence"/>
</dbReference>
<keyword evidence="3" id="KW-1185">Reference proteome</keyword>
<evidence type="ECO:0000313" key="2">
    <source>
        <dbReference type="EMBL" id="MPD05005.1"/>
    </source>
</evidence>
<evidence type="ECO:0000313" key="3">
    <source>
        <dbReference type="Proteomes" id="UP000324222"/>
    </source>
</evidence>
<sequence>MLRSADVLHAVLRREWNALSQHESTPPDLSGDKDVWDEDTRDHSTTRQHETVARDLSGRCRWSKGRLGLNTTEGIEIGKIDQGINLST</sequence>
<organism evidence="2 3">
    <name type="scientific">Portunus trituberculatus</name>
    <name type="common">Swimming crab</name>
    <name type="synonym">Neptunus trituberculatus</name>
    <dbReference type="NCBI Taxonomy" id="210409"/>
    <lineage>
        <taxon>Eukaryota</taxon>
        <taxon>Metazoa</taxon>
        <taxon>Ecdysozoa</taxon>
        <taxon>Arthropoda</taxon>
        <taxon>Crustacea</taxon>
        <taxon>Multicrustacea</taxon>
        <taxon>Malacostraca</taxon>
        <taxon>Eumalacostraca</taxon>
        <taxon>Eucarida</taxon>
        <taxon>Decapoda</taxon>
        <taxon>Pleocyemata</taxon>
        <taxon>Brachyura</taxon>
        <taxon>Eubrachyura</taxon>
        <taxon>Portunoidea</taxon>
        <taxon>Portunidae</taxon>
        <taxon>Portuninae</taxon>
        <taxon>Portunus</taxon>
    </lineage>
</organism>